<accession>A0A9D3ZJ43</accession>
<feature type="non-terminal residue" evidence="1">
    <location>
        <position position="1"/>
    </location>
</feature>
<evidence type="ECO:0000313" key="2">
    <source>
        <dbReference type="Proteomes" id="UP000828251"/>
    </source>
</evidence>
<keyword evidence="2" id="KW-1185">Reference proteome</keyword>
<gene>
    <name evidence="1" type="ORF">J1N35_041146</name>
</gene>
<comment type="caution">
    <text evidence="1">The sequence shown here is derived from an EMBL/GenBank/DDBJ whole genome shotgun (WGS) entry which is preliminary data.</text>
</comment>
<dbReference type="AlphaFoldDB" id="A0A9D3ZJ43"/>
<dbReference type="EMBL" id="JAIQCV010000012">
    <property type="protein sequence ID" value="KAH1039403.1"/>
    <property type="molecule type" value="Genomic_DNA"/>
</dbReference>
<reference evidence="1 2" key="1">
    <citation type="journal article" date="2021" name="Plant Biotechnol. J.">
        <title>Multi-omics assisted identification of the key and species-specific regulatory components of drought-tolerant mechanisms in Gossypium stocksii.</title>
        <authorList>
            <person name="Yu D."/>
            <person name="Ke L."/>
            <person name="Zhang D."/>
            <person name="Wu Y."/>
            <person name="Sun Y."/>
            <person name="Mei J."/>
            <person name="Sun J."/>
            <person name="Sun Y."/>
        </authorList>
    </citation>
    <scope>NUCLEOTIDE SEQUENCE [LARGE SCALE GENOMIC DNA]</scope>
    <source>
        <strain evidence="2">cv. E1</strain>
        <tissue evidence="1">Leaf</tissue>
    </source>
</reference>
<name>A0A9D3ZJ43_9ROSI</name>
<protein>
    <submittedName>
        <fullName evidence="1">Uncharacterized protein</fullName>
    </submittedName>
</protein>
<evidence type="ECO:0000313" key="1">
    <source>
        <dbReference type="EMBL" id="KAH1039403.1"/>
    </source>
</evidence>
<proteinExistence type="predicted"/>
<organism evidence="1 2">
    <name type="scientific">Gossypium stocksii</name>
    <dbReference type="NCBI Taxonomy" id="47602"/>
    <lineage>
        <taxon>Eukaryota</taxon>
        <taxon>Viridiplantae</taxon>
        <taxon>Streptophyta</taxon>
        <taxon>Embryophyta</taxon>
        <taxon>Tracheophyta</taxon>
        <taxon>Spermatophyta</taxon>
        <taxon>Magnoliopsida</taxon>
        <taxon>eudicotyledons</taxon>
        <taxon>Gunneridae</taxon>
        <taxon>Pentapetalae</taxon>
        <taxon>rosids</taxon>
        <taxon>malvids</taxon>
        <taxon>Malvales</taxon>
        <taxon>Malvaceae</taxon>
        <taxon>Malvoideae</taxon>
        <taxon>Gossypium</taxon>
    </lineage>
</organism>
<dbReference type="Proteomes" id="UP000828251">
    <property type="component" value="Unassembled WGS sequence"/>
</dbReference>
<sequence>VLNTSCIEKECEKEKKIEKEIVIKEIKESAEETGVVEKETRVVEFSKIKETTEKERELEETMKKDVREQEKVSEDLINKFQLYYLSDERQFQLIEKGKNENDPSPSALEGIENWNMVNSRMLCDSDLLSLLQFLIHDEKGFGNDFVRIMNKRVCDLENFFLSKWPNLRTNHLQEGGYDTNSIISCYDTTRRHQDWPKLERPKCKMKLKYTSSFSSLSVHGNLIEADSTRILAH</sequence>